<dbReference type="EMBL" id="JABBWE010000154">
    <property type="protein sequence ID" value="KAG1784377.1"/>
    <property type="molecule type" value="Genomic_DNA"/>
</dbReference>
<dbReference type="OrthoDB" id="2657621at2759"/>
<evidence type="ECO:0000313" key="1">
    <source>
        <dbReference type="EMBL" id="KAG1784377.1"/>
    </source>
</evidence>
<dbReference type="AlphaFoldDB" id="A0A9P7AA12"/>
<dbReference type="RefSeq" id="XP_041151862.1">
    <property type="nucleotide sequence ID" value="XM_041301089.1"/>
</dbReference>
<reference evidence="1" key="1">
    <citation type="journal article" date="2020" name="New Phytol.">
        <title>Comparative genomics reveals dynamic genome evolution in host specialist ectomycorrhizal fungi.</title>
        <authorList>
            <person name="Lofgren L.A."/>
            <person name="Nguyen N.H."/>
            <person name="Vilgalys R."/>
            <person name="Ruytinx J."/>
            <person name="Liao H.L."/>
            <person name="Branco S."/>
            <person name="Kuo A."/>
            <person name="LaButti K."/>
            <person name="Lipzen A."/>
            <person name="Andreopoulos W."/>
            <person name="Pangilinan J."/>
            <person name="Riley R."/>
            <person name="Hundley H."/>
            <person name="Na H."/>
            <person name="Barry K."/>
            <person name="Grigoriev I.V."/>
            <person name="Stajich J.E."/>
            <person name="Kennedy P.G."/>
        </authorList>
    </citation>
    <scope>NUCLEOTIDE SEQUENCE</scope>
    <source>
        <strain evidence="1">S12</strain>
    </source>
</reference>
<organism evidence="1 2">
    <name type="scientific">Suillus plorans</name>
    <dbReference type="NCBI Taxonomy" id="116603"/>
    <lineage>
        <taxon>Eukaryota</taxon>
        <taxon>Fungi</taxon>
        <taxon>Dikarya</taxon>
        <taxon>Basidiomycota</taxon>
        <taxon>Agaricomycotina</taxon>
        <taxon>Agaricomycetes</taxon>
        <taxon>Agaricomycetidae</taxon>
        <taxon>Boletales</taxon>
        <taxon>Suillineae</taxon>
        <taxon>Suillaceae</taxon>
        <taxon>Suillus</taxon>
    </lineage>
</organism>
<proteinExistence type="predicted"/>
<protein>
    <submittedName>
        <fullName evidence="1">Uncharacterized protein</fullName>
    </submittedName>
</protein>
<keyword evidence="2" id="KW-1185">Reference proteome</keyword>
<sequence length="214" mass="23992">MNVTDGFVTHETHRKQKILDLISLFDSGDLNLIQRALTELIVTQAFREVLWASLLRPIAELAEGKVRLADLYPDAVQSWTGYLQKGVVGVLSTLMFQGLTHPPQSNSHLKAPALFPIIMTALDNMYKHPGDFSVFFKEAHELLFLKEENVLVLEPKHGIPKVMSDGQRKTLEDVRPIEVKSVIDFEVPNAELAFPVTGMAQIHISYFTPSTISL</sequence>
<accession>A0A9P7AA12</accession>
<comment type="caution">
    <text evidence="1">The sequence shown here is derived from an EMBL/GenBank/DDBJ whole genome shotgun (WGS) entry which is preliminary data.</text>
</comment>
<dbReference type="Proteomes" id="UP000719766">
    <property type="component" value="Unassembled WGS sequence"/>
</dbReference>
<dbReference type="GeneID" id="64594853"/>
<evidence type="ECO:0000313" key="2">
    <source>
        <dbReference type="Proteomes" id="UP000719766"/>
    </source>
</evidence>
<gene>
    <name evidence="1" type="ORF">HD556DRAFT_1315135</name>
</gene>
<name>A0A9P7AA12_9AGAM</name>